<reference evidence="3" key="1">
    <citation type="submission" date="2016-11" db="EMBL/GenBank/DDBJ databases">
        <authorList>
            <person name="Varghese N."/>
            <person name="Submissions S."/>
        </authorList>
    </citation>
    <scope>NUCLEOTIDE SEQUENCE [LARGE SCALE GENOMIC DNA]</scope>
    <source>
        <strain evidence="3">DSM 26134</strain>
    </source>
</reference>
<accession>A0A1M6JUL6</accession>
<dbReference type="GO" id="GO:0005737">
    <property type="term" value="C:cytoplasm"/>
    <property type="evidence" value="ECO:0007669"/>
    <property type="project" value="TreeGrafter"/>
</dbReference>
<gene>
    <name evidence="2" type="ORF">SAMN04488028_101325</name>
</gene>
<dbReference type="GO" id="GO:0003924">
    <property type="term" value="F:GTPase activity"/>
    <property type="evidence" value="ECO:0007669"/>
    <property type="project" value="InterPro"/>
</dbReference>
<dbReference type="EMBL" id="FRAA01000001">
    <property type="protein sequence ID" value="SHJ50349.1"/>
    <property type="molecule type" value="Genomic_DNA"/>
</dbReference>
<dbReference type="GO" id="GO:0016301">
    <property type="term" value="F:kinase activity"/>
    <property type="evidence" value="ECO:0007669"/>
    <property type="project" value="UniProtKB-KW"/>
</dbReference>
<dbReference type="PANTHER" id="PTHR23408">
    <property type="entry name" value="METHYLMALONYL-COA MUTASE"/>
    <property type="match status" value="1"/>
</dbReference>
<dbReference type="PANTHER" id="PTHR23408:SF3">
    <property type="entry name" value="METHYLMALONIC ACIDURIA TYPE A PROTEIN, MITOCHONDRIAL"/>
    <property type="match status" value="1"/>
</dbReference>
<keyword evidence="3" id="KW-1185">Reference proteome</keyword>
<dbReference type="GO" id="GO:0005525">
    <property type="term" value="F:GTP binding"/>
    <property type="evidence" value="ECO:0007669"/>
    <property type="project" value="InterPro"/>
</dbReference>
<name>A0A1M6JUL6_REIAG</name>
<dbReference type="Pfam" id="PF03308">
    <property type="entry name" value="MeaB"/>
    <property type="match status" value="1"/>
</dbReference>
<dbReference type="SUPFAM" id="SSF52540">
    <property type="entry name" value="P-loop containing nucleoside triphosphate hydrolases"/>
    <property type="match status" value="1"/>
</dbReference>
<dbReference type="Gene3D" id="1.20.5.170">
    <property type="match status" value="1"/>
</dbReference>
<dbReference type="NCBIfam" id="TIGR00750">
    <property type="entry name" value="lao"/>
    <property type="match status" value="1"/>
</dbReference>
<sequence>MKRKTASYYVGAIREGDRNALSRAISIVESKVTQDEKLANDILSQLSMKDMSAVRLGITGAPGVGKSTFIEAFGREVIDAGHRLAILAVDPSSPESGGSILGDKTRMLSLTVHPDVYIRPSASLSYAGGVNPSTYKSILLCEAAGFDYIIIETVGVGQSEFVVRNMVDYFLLLAQPAAGDELQGIKKGVMEMANGIAVNKCDGELIHAAELTKRQLIEALHYLPTQEEGDSPMVMVCSAIAHSGIKEVYADIEQRHLKWMKSGRLAQLRGAQREIFFRTTVQDGMKAFLLKHPKVQGQMVAYFTRLDKGEFDAFTAVASYMDWFVQQDLSSDE</sequence>
<evidence type="ECO:0000256" key="1">
    <source>
        <dbReference type="ARBA" id="ARBA00009625"/>
    </source>
</evidence>
<comment type="similarity">
    <text evidence="1">Belongs to the SIMIBI class G3E GTPase family. ArgK/MeaB subfamily.</text>
</comment>
<dbReference type="RefSeq" id="WP_073118808.1">
    <property type="nucleotide sequence ID" value="NZ_FRAA01000001.1"/>
</dbReference>
<dbReference type="Gene3D" id="3.40.50.300">
    <property type="entry name" value="P-loop containing nucleotide triphosphate hydrolases"/>
    <property type="match status" value="1"/>
</dbReference>
<dbReference type="CDD" id="cd03114">
    <property type="entry name" value="MMAA-like"/>
    <property type="match status" value="1"/>
</dbReference>
<keyword evidence="2" id="KW-0808">Transferase</keyword>
<evidence type="ECO:0000313" key="3">
    <source>
        <dbReference type="Proteomes" id="UP000184474"/>
    </source>
</evidence>
<dbReference type="NCBIfam" id="NF006958">
    <property type="entry name" value="PRK09435.1"/>
    <property type="match status" value="1"/>
</dbReference>
<keyword evidence="2" id="KW-0418">Kinase</keyword>
<proteinExistence type="inferred from homology"/>
<dbReference type="Proteomes" id="UP000184474">
    <property type="component" value="Unassembled WGS sequence"/>
</dbReference>
<protein>
    <submittedName>
        <fullName evidence="2">LAO/AO transport system kinase</fullName>
    </submittedName>
</protein>
<evidence type="ECO:0000313" key="2">
    <source>
        <dbReference type="EMBL" id="SHJ50349.1"/>
    </source>
</evidence>
<organism evidence="2 3">
    <name type="scientific">Reichenbachiella agariperforans</name>
    <dbReference type="NCBI Taxonomy" id="156994"/>
    <lineage>
        <taxon>Bacteria</taxon>
        <taxon>Pseudomonadati</taxon>
        <taxon>Bacteroidota</taxon>
        <taxon>Cytophagia</taxon>
        <taxon>Cytophagales</taxon>
        <taxon>Reichenbachiellaceae</taxon>
        <taxon>Reichenbachiella</taxon>
    </lineage>
</organism>
<dbReference type="STRING" id="156994.SAMN04488028_101325"/>
<dbReference type="InterPro" id="IPR027417">
    <property type="entry name" value="P-loop_NTPase"/>
</dbReference>
<dbReference type="InterPro" id="IPR005129">
    <property type="entry name" value="GTPase_ArgK"/>
</dbReference>
<dbReference type="AlphaFoldDB" id="A0A1M6JUL6"/>